<dbReference type="NCBIfam" id="NF004167">
    <property type="entry name" value="PRK05632.1"/>
    <property type="match status" value="1"/>
</dbReference>
<dbReference type="Pfam" id="PF13500">
    <property type="entry name" value="AAA_26"/>
    <property type="match status" value="1"/>
</dbReference>
<evidence type="ECO:0000256" key="4">
    <source>
        <dbReference type="ARBA" id="ARBA00009786"/>
    </source>
</evidence>
<evidence type="ECO:0000256" key="12">
    <source>
        <dbReference type="PIRNR" id="PIRNR006107"/>
    </source>
</evidence>
<reference evidence="15 16" key="1">
    <citation type="journal article" date="2011" name="Mol. Biol. Evol.">
        <title>Unity in variety--the pan-genome of the Chlamydiae.</title>
        <authorList>
            <person name="Collingro A."/>
            <person name="Tischler P."/>
            <person name="Weinmaier T."/>
            <person name="Penz T."/>
            <person name="Heinz E."/>
            <person name="Brunham R.C."/>
            <person name="Read T.D."/>
            <person name="Bavoil P.M."/>
            <person name="Sachse K."/>
            <person name="Kahane S."/>
            <person name="Friedman M.G."/>
            <person name="Rattei T."/>
            <person name="Myers G.S."/>
            <person name="Horn M."/>
        </authorList>
    </citation>
    <scope>NUCLEOTIDE SEQUENCE [LARGE SCALE GENOMIC DNA]</scope>
    <source>
        <strain evidence="16">ATCC VR-1471 / Z</strain>
    </source>
</reference>
<dbReference type="InterPro" id="IPR028979">
    <property type="entry name" value="Ser_kin/Pase_Hpr-like_N_sf"/>
</dbReference>
<feature type="domain" description="DRTGG" evidence="14">
    <location>
        <begin position="226"/>
        <end position="336"/>
    </location>
</feature>
<name>F8L9N2_SIMNZ</name>
<evidence type="ECO:0000256" key="1">
    <source>
        <dbReference type="ARBA" id="ARBA00004496"/>
    </source>
</evidence>
<feature type="domain" description="Phosphate acetyl/butaryl transferase" evidence="13">
    <location>
        <begin position="383"/>
        <end position="698"/>
    </location>
</feature>
<protein>
    <recommendedName>
        <fullName evidence="7 12">Phosphate acetyltransferase</fullName>
        <ecNumber evidence="6 12">2.3.1.8</ecNumber>
    </recommendedName>
    <alternativeName>
        <fullName evidence="11 12">Phosphotransacetylase</fullName>
    </alternativeName>
</protein>
<dbReference type="InterPro" id="IPR016475">
    <property type="entry name" value="P-Actrans_bac"/>
</dbReference>
<evidence type="ECO:0000256" key="9">
    <source>
        <dbReference type="ARBA" id="ARBA00022679"/>
    </source>
</evidence>
<dbReference type="OrthoDB" id="9805787at2"/>
<comment type="catalytic activity">
    <reaction evidence="12">
        <text>acetyl-CoA + phosphate = acetyl phosphate + CoA</text>
        <dbReference type="Rhea" id="RHEA:19521"/>
        <dbReference type="ChEBI" id="CHEBI:22191"/>
        <dbReference type="ChEBI" id="CHEBI:43474"/>
        <dbReference type="ChEBI" id="CHEBI:57287"/>
        <dbReference type="ChEBI" id="CHEBI:57288"/>
        <dbReference type="EC" id="2.3.1.8"/>
    </reaction>
</comment>
<keyword evidence="10 12" id="KW-0012">Acyltransferase</keyword>
<organism evidence="15 16">
    <name type="scientific">Simkania negevensis (strain ATCC VR-1471 / DSM 27360 / Z)</name>
    <dbReference type="NCBI Taxonomy" id="331113"/>
    <lineage>
        <taxon>Bacteria</taxon>
        <taxon>Pseudomonadati</taxon>
        <taxon>Chlamydiota</taxon>
        <taxon>Chlamydiia</taxon>
        <taxon>Parachlamydiales</taxon>
        <taxon>Simkaniaceae</taxon>
        <taxon>Simkania</taxon>
    </lineage>
</organism>
<dbReference type="GO" id="GO:0005737">
    <property type="term" value="C:cytoplasm"/>
    <property type="evidence" value="ECO:0007669"/>
    <property type="project" value="UniProtKB-SubCell"/>
</dbReference>
<evidence type="ECO:0000259" key="13">
    <source>
        <dbReference type="Pfam" id="PF01515"/>
    </source>
</evidence>
<dbReference type="SUPFAM" id="SSF52540">
    <property type="entry name" value="P-loop containing nucleoside triphosphate hydrolases"/>
    <property type="match status" value="1"/>
</dbReference>
<sequence length="703" mass="76481">MKHILLMVPIGLGVGLATVSSGLVRALENQGLKVCFLNPVTHDRGGGEKICTESALANVEKPLPIQCVESLLSQGEEGLVLEFLVAHYAHHAKDADIVVIQGIISTQLRGYAPQLNFDIAQAIDAEVIFVIAQGKNTPAMLSEQVEIAAQPYGGVGNLKTLGCMINKVGAPVDKYGNARIDLFDSVEKIEDTTDAMSRCAIFKKKNFRLLGCFPWERRLMALRVKDIQKHLGAMVISEGKMNENRVMHLAFAAATVENMVKVLKPDTMVVTSGDRSDAIVAACLAYLNGTNLAALVLSGGHLPGENTQKLCEEAKKKGLPILSVQTDSLRTAISLENLNIEVPEDDEERQELVKEFVARNIDKKWIEELGATHPQRYLSPPAFRYKLIEKAQKARRKIVLPEGEDPRILRAAATCARRKIAKIVLLGNREKVERLAEEHQVPLGEWVEIIDPCTVREKYVAPLVELRKHKGVTEKDAYEYLSDEVMLGTMMLATGDVDGLVAGATHTTAHTILPALKVIKTKPDTKLVSSVFFMCLPSQVLVYGDCAVNQNPTAQELADIAIQSADSAERFGIPARVAMISYSTGKSGTGADVEKVKEATRLAKEKRPDLIIDGPLQYDAAFTPDVAKKKAPDSPVAGKATVYVFPDLNTANTTYKAVQRSANVLSIGPMLQGLKKPVNDLSRGATVADIVFTIAITAIQAEE</sequence>
<dbReference type="Gene3D" id="3.40.50.10950">
    <property type="match status" value="1"/>
</dbReference>
<dbReference type="NCBIfam" id="TIGR00651">
    <property type="entry name" value="pta"/>
    <property type="match status" value="1"/>
</dbReference>
<comment type="similarity">
    <text evidence="3 12">In the C-terminal section; belongs to the phosphate acetyltransferase and butyryltransferase family.</text>
</comment>
<evidence type="ECO:0000256" key="3">
    <source>
        <dbReference type="ARBA" id="ARBA00008756"/>
    </source>
</evidence>
<evidence type="ECO:0000256" key="5">
    <source>
        <dbReference type="ARBA" id="ARBA00011643"/>
    </source>
</evidence>
<dbReference type="Pfam" id="PF07085">
    <property type="entry name" value="DRTGG"/>
    <property type="match status" value="1"/>
</dbReference>
<dbReference type="Pfam" id="PF01515">
    <property type="entry name" value="PTA_PTB"/>
    <property type="match status" value="1"/>
</dbReference>
<comment type="similarity">
    <text evidence="4 12">In the N-terminal section; belongs to the CobB/CobQ family.</text>
</comment>
<dbReference type="STRING" id="331113.SNE_A16920"/>
<keyword evidence="8 12" id="KW-0963">Cytoplasm</keyword>
<gene>
    <name evidence="15" type="primary">pta</name>
    <name evidence="15" type="ordered locus">SNE_A16920</name>
</gene>
<proteinExistence type="inferred from homology"/>
<dbReference type="UniPathway" id="UPA00340">
    <property type="reaction ID" value="UER00459"/>
</dbReference>
<dbReference type="HOGENOM" id="CLU_019723_2_2_0"/>
<dbReference type="RefSeq" id="WP_013944035.1">
    <property type="nucleotide sequence ID" value="NC_015713.1"/>
</dbReference>
<evidence type="ECO:0000256" key="10">
    <source>
        <dbReference type="ARBA" id="ARBA00023315"/>
    </source>
</evidence>
<dbReference type="SUPFAM" id="SSF75138">
    <property type="entry name" value="HprK N-terminal domain-like"/>
    <property type="match status" value="1"/>
</dbReference>
<dbReference type="eggNOG" id="COG0857">
    <property type="taxonomic scope" value="Bacteria"/>
</dbReference>
<comment type="domain">
    <text evidence="12">The N-terminal region seems to be important for proper quaternary structure. The C-terminal region contains the substrate-binding site.</text>
</comment>
<evidence type="ECO:0000256" key="8">
    <source>
        <dbReference type="ARBA" id="ARBA00022490"/>
    </source>
</evidence>
<dbReference type="InterPro" id="IPR002505">
    <property type="entry name" value="PTA_PTB"/>
</dbReference>
<evidence type="ECO:0000256" key="11">
    <source>
        <dbReference type="ARBA" id="ARBA00031108"/>
    </source>
</evidence>
<evidence type="ECO:0000259" key="14">
    <source>
        <dbReference type="Pfam" id="PF07085"/>
    </source>
</evidence>
<dbReference type="GO" id="GO:0008959">
    <property type="term" value="F:phosphate acetyltransferase activity"/>
    <property type="evidence" value="ECO:0007669"/>
    <property type="project" value="UniProtKB-EC"/>
</dbReference>
<evidence type="ECO:0000256" key="2">
    <source>
        <dbReference type="ARBA" id="ARBA00004989"/>
    </source>
</evidence>
<dbReference type="Gene3D" id="3.40.1390.20">
    <property type="entry name" value="HprK N-terminal domain-like"/>
    <property type="match status" value="1"/>
</dbReference>
<dbReference type="KEGG" id="sng:SNE_A16920"/>
<dbReference type="eggNOG" id="COG0280">
    <property type="taxonomic scope" value="Bacteria"/>
</dbReference>
<dbReference type="InterPro" id="IPR050500">
    <property type="entry name" value="Phos_Acetyltrans/Butyryltrans"/>
</dbReference>
<keyword evidence="16" id="KW-1185">Reference proteome</keyword>
<evidence type="ECO:0000313" key="15">
    <source>
        <dbReference type="EMBL" id="CCB89569.1"/>
    </source>
</evidence>
<keyword evidence="9 12" id="KW-0808">Transferase</keyword>
<dbReference type="SUPFAM" id="SSF53659">
    <property type="entry name" value="Isocitrate/Isopropylmalate dehydrogenase-like"/>
    <property type="match status" value="1"/>
</dbReference>
<accession>F8L9N2</accession>
<dbReference type="InterPro" id="IPR042113">
    <property type="entry name" value="P_AcTrfase_dom1"/>
</dbReference>
<dbReference type="GO" id="GO:0006085">
    <property type="term" value="P:acetyl-CoA biosynthetic process"/>
    <property type="evidence" value="ECO:0007669"/>
    <property type="project" value="UniProtKB-UniPathway"/>
</dbReference>
<dbReference type="AlphaFoldDB" id="F8L9N2"/>
<dbReference type="InterPro" id="IPR042112">
    <property type="entry name" value="P_AcTrfase_dom2"/>
</dbReference>
<comment type="subunit">
    <text evidence="5">Homohexamer.</text>
</comment>
<comment type="subcellular location">
    <subcellularLocation>
        <location evidence="1 12">Cytoplasm</location>
    </subcellularLocation>
</comment>
<dbReference type="InterPro" id="IPR004614">
    <property type="entry name" value="P_AcTrfase"/>
</dbReference>
<evidence type="ECO:0000256" key="7">
    <source>
        <dbReference type="ARBA" id="ARBA00021528"/>
    </source>
</evidence>
<evidence type="ECO:0000313" key="16">
    <source>
        <dbReference type="Proteomes" id="UP000000496"/>
    </source>
</evidence>
<dbReference type="NCBIfam" id="NF007233">
    <property type="entry name" value="PRK09653.1"/>
    <property type="match status" value="1"/>
</dbReference>
<comment type="function">
    <text evidence="12">Involved in acetate metabolism.</text>
</comment>
<dbReference type="FunFam" id="3.40.50.10750:FF:000001">
    <property type="entry name" value="Phosphate acetyltransferase"/>
    <property type="match status" value="1"/>
</dbReference>
<dbReference type="InterPro" id="IPR010766">
    <property type="entry name" value="DRTGG"/>
</dbReference>
<dbReference type="PANTHER" id="PTHR43356">
    <property type="entry name" value="PHOSPHATE ACETYLTRANSFERASE"/>
    <property type="match status" value="1"/>
</dbReference>
<dbReference type="EMBL" id="FR872582">
    <property type="protein sequence ID" value="CCB89569.1"/>
    <property type="molecule type" value="Genomic_DNA"/>
</dbReference>
<dbReference type="PANTHER" id="PTHR43356:SF3">
    <property type="entry name" value="PHOSPHATE ACETYLTRANSFERASE"/>
    <property type="match status" value="1"/>
</dbReference>
<evidence type="ECO:0000256" key="6">
    <source>
        <dbReference type="ARBA" id="ARBA00012707"/>
    </source>
</evidence>
<dbReference type="InterPro" id="IPR027417">
    <property type="entry name" value="P-loop_NTPase"/>
</dbReference>
<comment type="pathway">
    <text evidence="2 12">Metabolic intermediate biosynthesis; acetyl-CoA biosynthesis; acetyl-CoA from acetate: step 2/2.</text>
</comment>
<dbReference type="Proteomes" id="UP000000496">
    <property type="component" value="Chromosome gsn.131"/>
</dbReference>
<dbReference type="Gene3D" id="3.40.50.10750">
    <property type="entry name" value="Isocitrate/Isopropylmalate dehydrogenase-like"/>
    <property type="match status" value="1"/>
</dbReference>
<dbReference type="Gene3D" id="3.40.50.300">
    <property type="entry name" value="P-loop containing nucleotide triphosphate hydrolases"/>
    <property type="match status" value="1"/>
</dbReference>
<dbReference type="PIRSF" id="PIRSF006107">
    <property type="entry name" value="PhpActrans_proteobac"/>
    <property type="match status" value="1"/>
</dbReference>
<dbReference type="EC" id="2.3.1.8" evidence="6 12"/>